<dbReference type="InterPro" id="IPR020622">
    <property type="entry name" value="Ala_racemase_pyridoxalP-BS"/>
</dbReference>
<gene>
    <name evidence="5" type="primary">alr1_13</name>
    <name evidence="5" type="ORF">SDC9_79750</name>
</gene>
<dbReference type="Pfam" id="PF00842">
    <property type="entry name" value="Ala_racemase_C"/>
    <property type="match status" value="1"/>
</dbReference>
<dbReference type="Gene3D" id="3.20.20.10">
    <property type="entry name" value="Alanine racemase"/>
    <property type="match status" value="1"/>
</dbReference>
<dbReference type="GO" id="GO:0005829">
    <property type="term" value="C:cytosol"/>
    <property type="evidence" value="ECO:0007669"/>
    <property type="project" value="TreeGrafter"/>
</dbReference>
<keyword evidence="2" id="KW-0663">Pyridoxal phosphate</keyword>
<proteinExistence type="inferred from homology"/>
<dbReference type="EC" id="5.1.1.1" evidence="5"/>
<evidence type="ECO:0000256" key="3">
    <source>
        <dbReference type="ARBA" id="ARBA00023235"/>
    </source>
</evidence>
<dbReference type="PANTHER" id="PTHR30511:SF0">
    <property type="entry name" value="ALANINE RACEMASE, CATABOLIC-RELATED"/>
    <property type="match status" value="1"/>
</dbReference>
<dbReference type="SUPFAM" id="SSF51419">
    <property type="entry name" value="PLP-binding barrel"/>
    <property type="match status" value="1"/>
</dbReference>
<dbReference type="InterPro" id="IPR029066">
    <property type="entry name" value="PLP-binding_barrel"/>
</dbReference>
<dbReference type="AlphaFoldDB" id="A0A644YZC3"/>
<protein>
    <submittedName>
        <fullName evidence="5">Alanine racemase 1</fullName>
        <ecNumber evidence="5">5.1.1.1</ecNumber>
    </submittedName>
</protein>
<evidence type="ECO:0000256" key="1">
    <source>
        <dbReference type="ARBA" id="ARBA00001933"/>
    </source>
</evidence>
<dbReference type="InterPro" id="IPR000821">
    <property type="entry name" value="Ala_racemase"/>
</dbReference>
<dbReference type="GO" id="GO:0030170">
    <property type="term" value="F:pyridoxal phosphate binding"/>
    <property type="evidence" value="ECO:0007669"/>
    <property type="project" value="TreeGrafter"/>
</dbReference>
<dbReference type="InterPro" id="IPR011079">
    <property type="entry name" value="Ala_racemase_C"/>
</dbReference>
<organism evidence="5">
    <name type="scientific">bioreactor metagenome</name>
    <dbReference type="NCBI Taxonomy" id="1076179"/>
    <lineage>
        <taxon>unclassified sequences</taxon>
        <taxon>metagenomes</taxon>
        <taxon>ecological metagenomes</taxon>
    </lineage>
</organism>
<keyword evidence="3 5" id="KW-0413">Isomerase</keyword>
<comment type="cofactor">
    <cofactor evidence="1">
        <name>pyridoxal 5'-phosphate</name>
        <dbReference type="ChEBI" id="CHEBI:597326"/>
    </cofactor>
</comment>
<evidence type="ECO:0000259" key="4">
    <source>
        <dbReference type="SMART" id="SM01005"/>
    </source>
</evidence>
<evidence type="ECO:0000256" key="2">
    <source>
        <dbReference type="ARBA" id="ARBA00022898"/>
    </source>
</evidence>
<dbReference type="NCBIfam" id="TIGR00492">
    <property type="entry name" value="alr"/>
    <property type="match status" value="1"/>
</dbReference>
<dbReference type="CDD" id="cd00430">
    <property type="entry name" value="PLPDE_III_AR"/>
    <property type="match status" value="1"/>
</dbReference>
<dbReference type="GO" id="GO:0008784">
    <property type="term" value="F:alanine racemase activity"/>
    <property type="evidence" value="ECO:0007669"/>
    <property type="project" value="UniProtKB-EC"/>
</dbReference>
<reference evidence="5" key="1">
    <citation type="submission" date="2019-08" db="EMBL/GenBank/DDBJ databases">
        <authorList>
            <person name="Kucharzyk K."/>
            <person name="Murdoch R.W."/>
            <person name="Higgins S."/>
            <person name="Loffler F."/>
        </authorList>
    </citation>
    <scope>NUCLEOTIDE SEQUENCE</scope>
</reference>
<dbReference type="EMBL" id="VSSQ01006581">
    <property type="protein sequence ID" value="MPM33181.1"/>
    <property type="molecule type" value="Genomic_DNA"/>
</dbReference>
<dbReference type="GO" id="GO:0030632">
    <property type="term" value="P:D-alanine biosynthetic process"/>
    <property type="evidence" value="ECO:0007669"/>
    <property type="project" value="TreeGrafter"/>
</dbReference>
<dbReference type="HAMAP" id="MF_01201">
    <property type="entry name" value="Ala_racemase"/>
    <property type="match status" value="1"/>
</dbReference>
<dbReference type="SMART" id="SM01005">
    <property type="entry name" value="Ala_racemase_C"/>
    <property type="match status" value="1"/>
</dbReference>
<evidence type="ECO:0000313" key="5">
    <source>
        <dbReference type="EMBL" id="MPM33181.1"/>
    </source>
</evidence>
<dbReference type="PROSITE" id="PS00395">
    <property type="entry name" value="ALANINE_RACEMASE"/>
    <property type="match status" value="1"/>
</dbReference>
<sequence length="363" mass="39321">MKNVQLRISRKKLLHIFLHFKSKLSPSTKLLILVKANGYGLGDLEVASLAKDFGADYLAVAFPCEGIKLTKAGCGLPIIILTPGIDNFEQILDYGLEPSIVNLSSLKSVTNTAASMAKSGYPIHLKLDTGMQRVGFDQIDIEELTGFLDDNPYVRVKSIFSHLAAADEPRHDSLTLEQIKCFCDMAEKISDSLGYSPMKHILNSAGIERFAEAQMDMVRLGIGLYGTSCIDTGNLLPPASMVAPVIHVKDVTGGTIGYGRHGKVEGDVTRIATVAAGYADGVDRRLSRGSFRFMLNGTLVPTIGNVSMDTFMVDVSGLDVKPGDEVTIFGDNPNPVDMAKFLQTISYEVLTSVSSRVERVIVD</sequence>
<dbReference type="PANTHER" id="PTHR30511">
    <property type="entry name" value="ALANINE RACEMASE"/>
    <property type="match status" value="1"/>
</dbReference>
<dbReference type="Gene3D" id="2.40.37.10">
    <property type="entry name" value="Lyase, Ornithine Decarboxylase, Chain A, domain 1"/>
    <property type="match status" value="1"/>
</dbReference>
<accession>A0A644YZC3</accession>
<feature type="domain" description="Alanine racemase C-terminal" evidence="4">
    <location>
        <begin position="238"/>
        <end position="362"/>
    </location>
</feature>
<dbReference type="InterPro" id="IPR001608">
    <property type="entry name" value="Ala_racemase_N"/>
</dbReference>
<comment type="caution">
    <text evidence="5">The sequence shown here is derived from an EMBL/GenBank/DDBJ whole genome shotgun (WGS) entry which is preliminary data.</text>
</comment>
<dbReference type="PRINTS" id="PR00992">
    <property type="entry name" value="ALARACEMASE"/>
</dbReference>
<dbReference type="SUPFAM" id="SSF50621">
    <property type="entry name" value="Alanine racemase C-terminal domain-like"/>
    <property type="match status" value="1"/>
</dbReference>
<dbReference type="Pfam" id="PF01168">
    <property type="entry name" value="Ala_racemase_N"/>
    <property type="match status" value="1"/>
</dbReference>
<name>A0A644YZC3_9ZZZZ</name>
<dbReference type="InterPro" id="IPR009006">
    <property type="entry name" value="Ala_racemase/Decarboxylase_C"/>
</dbReference>